<evidence type="ECO:0000259" key="13">
    <source>
        <dbReference type="PROSITE" id="PS50929"/>
    </source>
</evidence>
<feature type="transmembrane region" description="Helical" evidence="11">
    <location>
        <begin position="151"/>
        <end position="174"/>
    </location>
</feature>
<evidence type="ECO:0000256" key="2">
    <source>
        <dbReference type="ARBA" id="ARBA00022448"/>
    </source>
</evidence>
<keyword evidence="2" id="KW-0813">Transport</keyword>
<gene>
    <name evidence="14" type="ORF">BPSY_0363</name>
</gene>
<evidence type="ECO:0000256" key="9">
    <source>
        <dbReference type="ARBA" id="ARBA00023136"/>
    </source>
</evidence>
<protein>
    <submittedName>
        <fullName evidence="14">Putative multidrug exporter, ABC transporter, permease/ATP-binding protein</fullName>
        <ecNumber evidence="14">3.6.3.44</ecNumber>
    </submittedName>
</protein>
<keyword evidence="7 14" id="KW-0067">ATP-binding</keyword>
<dbReference type="InterPro" id="IPR003439">
    <property type="entry name" value="ABC_transporter-like_ATP-bd"/>
</dbReference>
<dbReference type="GO" id="GO:0015421">
    <property type="term" value="F:ABC-type oligopeptide transporter activity"/>
    <property type="evidence" value="ECO:0007669"/>
    <property type="project" value="TreeGrafter"/>
</dbReference>
<dbReference type="PANTHER" id="PTHR43394:SF1">
    <property type="entry name" value="ATP-BINDING CASSETTE SUB-FAMILY B MEMBER 10, MITOCHONDRIAL"/>
    <property type="match status" value="1"/>
</dbReference>
<evidence type="ECO:0000256" key="1">
    <source>
        <dbReference type="ARBA" id="ARBA00004429"/>
    </source>
</evidence>
<keyword evidence="9 11" id="KW-0472">Membrane</keyword>
<dbReference type="Pfam" id="PF00005">
    <property type="entry name" value="ABC_tran"/>
    <property type="match status" value="1"/>
</dbReference>
<evidence type="ECO:0000256" key="10">
    <source>
        <dbReference type="ARBA" id="ARBA00023455"/>
    </source>
</evidence>
<reference evidence="14 15" key="1">
    <citation type="submission" date="2014-03" db="EMBL/GenBank/DDBJ databases">
        <title>Genomics of Bifidobacteria.</title>
        <authorList>
            <person name="Ventura M."/>
            <person name="Milani C."/>
            <person name="Lugli G.A."/>
        </authorList>
    </citation>
    <scope>NUCLEOTIDE SEQUENCE [LARGE SCALE GENOMIC DNA]</scope>
    <source>
        <strain evidence="14 15">LMG 21775</strain>
    </source>
</reference>
<dbReference type="InterPro" id="IPR027417">
    <property type="entry name" value="P-loop_NTPase"/>
</dbReference>
<dbReference type="PANTHER" id="PTHR43394">
    <property type="entry name" value="ATP-DEPENDENT PERMEASE MDL1, MITOCHONDRIAL"/>
    <property type="match status" value="1"/>
</dbReference>
<dbReference type="RefSeq" id="WP_033495594.1">
    <property type="nucleotide sequence ID" value="NZ_JGZI01000007.1"/>
</dbReference>
<comment type="caution">
    <text evidence="14">The sequence shown here is derived from an EMBL/GenBank/DDBJ whole genome shotgun (WGS) entry which is preliminary data.</text>
</comment>
<evidence type="ECO:0000313" key="15">
    <source>
        <dbReference type="Proteomes" id="UP000029050"/>
    </source>
</evidence>
<accession>A0A087CJ18</accession>
<evidence type="ECO:0000313" key="14">
    <source>
        <dbReference type="EMBL" id="KFI83268.1"/>
    </source>
</evidence>
<keyword evidence="15" id="KW-1185">Reference proteome</keyword>
<keyword evidence="14" id="KW-0378">Hydrolase</keyword>
<dbReference type="eggNOG" id="COG1132">
    <property type="taxonomic scope" value="Bacteria"/>
</dbReference>
<dbReference type="FunFam" id="3.40.50.300:FF:000221">
    <property type="entry name" value="Multidrug ABC transporter ATP-binding protein"/>
    <property type="match status" value="1"/>
</dbReference>
<evidence type="ECO:0000256" key="7">
    <source>
        <dbReference type="ARBA" id="ARBA00022840"/>
    </source>
</evidence>
<dbReference type="Gene3D" id="3.40.50.300">
    <property type="entry name" value="P-loop containing nucleotide triphosphate hydrolases"/>
    <property type="match status" value="1"/>
</dbReference>
<dbReference type="CDD" id="cd18548">
    <property type="entry name" value="ABC_6TM_Tm287_like"/>
    <property type="match status" value="1"/>
</dbReference>
<dbReference type="EC" id="3.6.3.44" evidence="14"/>
<dbReference type="SUPFAM" id="SSF52540">
    <property type="entry name" value="P-loop containing nucleoside triphosphate hydrolases"/>
    <property type="match status" value="1"/>
</dbReference>
<sequence>MHLLQQFAARNKTLLGLSVVFIAINTFAMLAIPFFVAELINQGILRKDGGAVNAVVGWMVLVLFIGTVAGIMGSYSSARFAAAFARDNRKRIIRTVEDITVDQSDAFGIASLVTRMTNDNQNAQQIVLTVLQMVLPSPIMAVFSIALTLHIYPLLAIVPLMAIVVFGAATMVVLTRSLPSIQRIQQKVDHMTLVLRESFVGVRIIRAFDNSHREETRVNKAFKSYADNNIRINRNFALLSPVAYCLMDISMIVIIWVGSSLVANSTLEIGSVTAIVEYSTTTIGTLIMSALVLFQLPRGLASLRRVQDVTDTVSDISDGHAELLPDETSGARELPVTLSYRHVDFRYQGAEKKVLDDINFSVSSGQTLAIVGGTGAGKSSIAKTLLRLNDIESGEISIGDVDIRRMSLSDLRSRISYVPQKAFLFSGTIADNFRFANEGMSAAEMERVSCIAQAQEFVASRPKGFESEVAQGGSNLSGGQKQRLAIARALAKPADVYVFDDSFSALDYATDARLRKELKTYLRESITVIIAQRLATIAAADNILVLHDGGIVGQGTHDELLEGNRYYRDLARTQGLLEEEKE</sequence>
<feature type="transmembrane region" description="Helical" evidence="11">
    <location>
        <begin position="56"/>
        <end position="82"/>
    </location>
</feature>
<dbReference type="SUPFAM" id="SSF90123">
    <property type="entry name" value="ABC transporter transmembrane region"/>
    <property type="match status" value="1"/>
</dbReference>
<dbReference type="Gene3D" id="1.20.1560.10">
    <property type="entry name" value="ABC transporter type 1, transmembrane domain"/>
    <property type="match status" value="1"/>
</dbReference>
<dbReference type="InterPro" id="IPR017871">
    <property type="entry name" value="ABC_transporter-like_CS"/>
</dbReference>
<dbReference type="InterPro" id="IPR011527">
    <property type="entry name" value="ABC1_TM_dom"/>
</dbReference>
<dbReference type="GO" id="GO:0016887">
    <property type="term" value="F:ATP hydrolysis activity"/>
    <property type="evidence" value="ECO:0007669"/>
    <property type="project" value="InterPro"/>
</dbReference>
<keyword evidence="5 11" id="KW-0812">Transmembrane</keyword>
<dbReference type="AlphaFoldDB" id="A0A087CJ18"/>
<keyword evidence="8 11" id="KW-1133">Transmembrane helix</keyword>
<evidence type="ECO:0000256" key="4">
    <source>
        <dbReference type="ARBA" id="ARBA00022519"/>
    </source>
</evidence>
<dbReference type="PROSITE" id="PS00211">
    <property type="entry name" value="ABC_TRANSPORTER_1"/>
    <property type="match status" value="1"/>
</dbReference>
<comment type="similarity">
    <text evidence="10">Belongs to the ABC transporter superfamily. Siderophore-Fe(3+) uptake transporter (SIUT) (TC 3.A.1.21) family.</text>
</comment>
<feature type="transmembrane region" description="Helical" evidence="11">
    <location>
        <begin position="12"/>
        <end position="36"/>
    </location>
</feature>
<dbReference type="STRING" id="218140.BPSY_0363"/>
<evidence type="ECO:0000256" key="5">
    <source>
        <dbReference type="ARBA" id="ARBA00022692"/>
    </source>
</evidence>
<dbReference type="EMBL" id="JGZI01000007">
    <property type="protein sequence ID" value="KFI83268.1"/>
    <property type="molecule type" value="Genomic_DNA"/>
</dbReference>
<dbReference type="InterPro" id="IPR039421">
    <property type="entry name" value="Type_1_exporter"/>
</dbReference>
<dbReference type="PROSITE" id="PS50929">
    <property type="entry name" value="ABC_TM1F"/>
    <property type="match status" value="1"/>
</dbReference>
<dbReference type="InterPro" id="IPR036640">
    <property type="entry name" value="ABC1_TM_sf"/>
</dbReference>
<name>A0A087CJ18_9BIFI</name>
<evidence type="ECO:0000256" key="6">
    <source>
        <dbReference type="ARBA" id="ARBA00022741"/>
    </source>
</evidence>
<feature type="domain" description="ABC transporter" evidence="12">
    <location>
        <begin position="340"/>
        <end position="573"/>
    </location>
</feature>
<evidence type="ECO:0000256" key="3">
    <source>
        <dbReference type="ARBA" id="ARBA00022475"/>
    </source>
</evidence>
<feature type="transmembrane region" description="Helical" evidence="11">
    <location>
        <begin position="126"/>
        <end position="145"/>
    </location>
</feature>
<dbReference type="SMART" id="SM00382">
    <property type="entry name" value="AAA"/>
    <property type="match status" value="1"/>
</dbReference>
<evidence type="ECO:0000256" key="8">
    <source>
        <dbReference type="ARBA" id="ARBA00022989"/>
    </source>
</evidence>
<keyword evidence="4" id="KW-0997">Cell inner membrane</keyword>
<feature type="domain" description="ABC transmembrane type-1" evidence="13">
    <location>
        <begin position="17"/>
        <end position="298"/>
    </location>
</feature>
<proteinExistence type="inferred from homology"/>
<dbReference type="PROSITE" id="PS50893">
    <property type="entry name" value="ABC_TRANSPORTER_2"/>
    <property type="match status" value="1"/>
</dbReference>
<evidence type="ECO:0000259" key="12">
    <source>
        <dbReference type="PROSITE" id="PS50893"/>
    </source>
</evidence>
<feature type="transmembrane region" description="Helical" evidence="11">
    <location>
        <begin position="236"/>
        <end position="258"/>
    </location>
</feature>
<keyword evidence="3" id="KW-1003">Cell membrane</keyword>
<dbReference type="Pfam" id="PF00664">
    <property type="entry name" value="ABC_membrane"/>
    <property type="match status" value="1"/>
</dbReference>
<dbReference type="GO" id="GO:0005886">
    <property type="term" value="C:plasma membrane"/>
    <property type="evidence" value="ECO:0007669"/>
    <property type="project" value="UniProtKB-SubCell"/>
</dbReference>
<dbReference type="Proteomes" id="UP000029050">
    <property type="component" value="Unassembled WGS sequence"/>
</dbReference>
<dbReference type="InterPro" id="IPR003593">
    <property type="entry name" value="AAA+_ATPase"/>
</dbReference>
<keyword evidence="6" id="KW-0547">Nucleotide-binding</keyword>
<organism evidence="14 15">
    <name type="scientific">Bifidobacterium psychraerophilum</name>
    <dbReference type="NCBI Taxonomy" id="218140"/>
    <lineage>
        <taxon>Bacteria</taxon>
        <taxon>Bacillati</taxon>
        <taxon>Actinomycetota</taxon>
        <taxon>Actinomycetes</taxon>
        <taxon>Bifidobacteriales</taxon>
        <taxon>Bifidobacteriaceae</taxon>
        <taxon>Bifidobacterium</taxon>
    </lineage>
</organism>
<dbReference type="OrthoDB" id="9806127at2"/>
<feature type="transmembrane region" description="Helical" evidence="11">
    <location>
        <begin position="278"/>
        <end position="296"/>
    </location>
</feature>
<comment type="subcellular location">
    <subcellularLocation>
        <location evidence="1">Cell inner membrane</location>
        <topology evidence="1">Multi-pass membrane protein</topology>
    </subcellularLocation>
</comment>
<dbReference type="GeneID" id="98299575"/>
<evidence type="ECO:0000256" key="11">
    <source>
        <dbReference type="SAM" id="Phobius"/>
    </source>
</evidence>
<dbReference type="GO" id="GO:0005524">
    <property type="term" value="F:ATP binding"/>
    <property type="evidence" value="ECO:0007669"/>
    <property type="project" value="UniProtKB-KW"/>
</dbReference>